<dbReference type="RefSeq" id="WP_206998832.1">
    <property type="nucleotide sequence ID" value="NZ_JAEKJR010000001.1"/>
</dbReference>
<keyword evidence="3" id="KW-1185">Reference proteome</keyword>
<reference evidence="2 3" key="1">
    <citation type="submission" date="2020-12" db="EMBL/GenBank/DDBJ databases">
        <title>Oil enriched cultivation method for isolating marine PHA-producing bacteria.</title>
        <authorList>
            <person name="Zheng W."/>
            <person name="Yu S."/>
            <person name="Huang Y."/>
        </authorList>
    </citation>
    <scope>NUCLEOTIDE SEQUENCE [LARGE SCALE GENOMIC DNA]</scope>
    <source>
        <strain evidence="2 3">SN0-2</strain>
    </source>
</reference>
<dbReference type="PANTHER" id="PTHR40076">
    <property type="entry name" value="MEMBRANE PROTEIN-RELATED"/>
    <property type="match status" value="1"/>
</dbReference>
<evidence type="ECO:0000313" key="3">
    <source>
        <dbReference type="Proteomes" id="UP000664293"/>
    </source>
</evidence>
<organism evidence="2 3">
    <name type="scientific">Microbulbifer salipaludis</name>
    <dbReference type="NCBI Taxonomy" id="187980"/>
    <lineage>
        <taxon>Bacteria</taxon>
        <taxon>Pseudomonadati</taxon>
        <taxon>Pseudomonadota</taxon>
        <taxon>Gammaproteobacteria</taxon>
        <taxon>Cellvibrionales</taxon>
        <taxon>Microbulbiferaceae</taxon>
        <taxon>Microbulbifer</taxon>
    </lineage>
</organism>
<dbReference type="Proteomes" id="UP000664293">
    <property type="component" value="Unassembled WGS sequence"/>
</dbReference>
<gene>
    <name evidence="2" type="ORF">JF535_02820</name>
</gene>
<sequence length="250" mass="26491">MSSDIYSAPKSELAAEQGGNPEMGSIAGALAGDYQVAIGDTLSEAWAKTKGNKGTVWLGVLLYFVASVAITIVAALVTGQSLTEPDTNVGVGSIVSDLIVMVAAAPLAAGMIMIGVKIARNEAVSGTEVFAHFDKILPLALGMILMYLLIGIGFILLVLPGIYLMVGYLMMMPLIVDKNMGPWQALETSRKAITKHWFPVFGFTIVMLLLYIAGLLALLIGLIWAIPALSIAYGILYRNMFGGHEATPDI</sequence>
<proteinExistence type="predicted"/>
<name>A0ABS3E3I1_9GAMM</name>
<dbReference type="PANTHER" id="PTHR40076:SF1">
    <property type="entry name" value="MEMBRANE PROTEIN"/>
    <property type="match status" value="1"/>
</dbReference>
<evidence type="ECO:0000256" key="1">
    <source>
        <dbReference type="SAM" id="Phobius"/>
    </source>
</evidence>
<evidence type="ECO:0008006" key="4">
    <source>
        <dbReference type="Google" id="ProtNLM"/>
    </source>
</evidence>
<comment type="caution">
    <text evidence="2">The sequence shown here is derived from an EMBL/GenBank/DDBJ whole genome shotgun (WGS) entry which is preliminary data.</text>
</comment>
<feature type="transmembrane region" description="Helical" evidence="1">
    <location>
        <begin position="136"/>
        <end position="155"/>
    </location>
</feature>
<keyword evidence="1" id="KW-0472">Membrane</keyword>
<keyword evidence="1" id="KW-1133">Transmembrane helix</keyword>
<accession>A0ABS3E3I1</accession>
<feature type="transmembrane region" description="Helical" evidence="1">
    <location>
        <begin position="161"/>
        <end position="176"/>
    </location>
</feature>
<feature type="transmembrane region" description="Helical" evidence="1">
    <location>
        <begin position="56"/>
        <end position="78"/>
    </location>
</feature>
<dbReference type="InterPro" id="IPR010380">
    <property type="entry name" value="DUF975"/>
</dbReference>
<feature type="transmembrane region" description="Helical" evidence="1">
    <location>
        <begin position="98"/>
        <end position="116"/>
    </location>
</feature>
<keyword evidence="1" id="KW-0812">Transmembrane</keyword>
<evidence type="ECO:0000313" key="2">
    <source>
        <dbReference type="EMBL" id="MBN8429778.1"/>
    </source>
</evidence>
<protein>
    <recommendedName>
        <fullName evidence="4">Glycerophosphoryl diester phosphodiesterase membrane domain-containing protein</fullName>
    </recommendedName>
</protein>
<dbReference type="EMBL" id="JAEKJR010000001">
    <property type="protein sequence ID" value="MBN8429778.1"/>
    <property type="molecule type" value="Genomic_DNA"/>
</dbReference>
<feature type="transmembrane region" description="Helical" evidence="1">
    <location>
        <begin position="197"/>
        <end position="226"/>
    </location>
</feature>